<dbReference type="EMBL" id="CM023479">
    <property type="protein sequence ID" value="KAH7973954.1"/>
    <property type="molecule type" value="Genomic_DNA"/>
</dbReference>
<sequence>MQMASIMSEQTAVVCAIKQYPVLYDKSLPRYKEVEYKKELWMTISADLGVTAATCQTKFKNLKDTFTKLKTNIKDKSKSGVGAKDIPSVKWKHFEAMLPIMEKVYEEPMSECHSEELATSKDEVEDEFLCNDIFEDDAVNLERYHRRQHAKQQSDMARDLRSRLEYTGALVARVETEGATRWRHARAKPRDDPPLRPRGQPREPCGLNSKRLFEMAGGYLPPVFCNQSGWPREVHGKRGQISRANHAFLEKRWKHEQALKDNDVALEEKRIDLERSRLALERKRLQRQSEIRMEELIPHASIHCWSALPVSPNSLPRPISFSASILNHRTRTK</sequence>
<organism evidence="1 2">
    <name type="scientific">Dermacentor silvarum</name>
    <name type="common">Tick</name>
    <dbReference type="NCBI Taxonomy" id="543639"/>
    <lineage>
        <taxon>Eukaryota</taxon>
        <taxon>Metazoa</taxon>
        <taxon>Ecdysozoa</taxon>
        <taxon>Arthropoda</taxon>
        <taxon>Chelicerata</taxon>
        <taxon>Arachnida</taxon>
        <taxon>Acari</taxon>
        <taxon>Parasitiformes</taxon>
        <taxon>Ixodida</taxon>
        <taxon>Ixodoidea</taxon>
        <taxon>Ixodidae</taxon>
        <taxon>Rhipicephalinae</taxon>
        <taxon>Dermacentor</taxon>
    </lineage>
</organism>
<accession>A0ACB8DNK3</accession>
<dbReference type="Proteomes" id="UP000821865">
    <property type="component" value="Chromosome 10"/>
</dbReference>
<evidence type="ECO:0000313" key="1">
    <source>
        <dbReference type="EMBL" id="KAH7973954.1"/>
    </source>
</evidence>
<reference evidence="1" key="1">
    <citation type="submission" date="2020-05" db="EMBL/GenBank/DDBJ databases">
        <title>Large-scale comparative analyses of tick genomes elucidate their genetic diversity and vector capacities.</title>
        <authorList>
            <person name="Jia N."/>
            <person name="Wang J."/>
            <person name="Shi W."/>
            <person name="Du L."/>
            <person name="Sun Y."/>
            <person name="Zhan W."/>
            <person name="Jiang J."/>
            <person name="Wang Q."/>
            <person name="Zhang B."/>
            <person name="Ji P."/>
            <person name="Sakyi L.B."/>
            <person name="Cui X."/>
            <person name="Yuan T."/>
            <person name="Jiang B."/>
            <person name="Yang W."/>
            <person name="Lam T.T.-Y."/>
            <person name="Chang Q."/>
            <person name="Ding S."/>
            <person name="Wang X."/>
            <person name="Zhu J."/>
            <person name="Ruan X."/>
            <person name="Zhao L."/>
            <person name="Wei J."/>
            <person name="Que T."/>
            <person name="Du C."/>
            <person name="Cheng J."/>
            <person name="Dai P."/>
            <person name="Han X."/>
            <person name="Huang E."/>
            <person name="Gao Y."/>
            <person name="Liu J."/>
            <person name="Shao H."/>
            <person name="Ye R."/>
            <person name="Li L."/>
            <person name="Wei W."/>
            <person name="Wang X."/>
            <person name="Wang C."/>
            <person name="Yang T."/>
            <person name="Huo Q."/>
            <person name="Li W."/>
            <person name="Guo W."/>
            <person name="Chen H."/>
            <person name="Zhou L."/>
            <person name="Ni X."/>
            <person name="Tian J."/>
            <person name="Zhou Y."/>
            <person name="Sheng Y."/>
            <person name="Liu T."/>
            <person name="Pan Y."/>
            <person name="Xia L."/>
            <person name="Li J."/>
            <person name="Zhao F."/>
            <person name="Cao W."/>
        </authorList>
    </citation>
    <scope>NUCLEOTIDE SEQUENCE</scope>
    <source>
        <strain evidence="1">Dsil-2018</strain>
    </source>
</reference>
<proteinExistence type="predicted"/>
<evidence type="ECO:0000313" key="2">
    <source>
        <dbReference type="Proteomes" id="UP000821865"/>
    </source>
</evidence>
<gene>
    <name evidence="1" type="ORF">HPB49_007835</name>
</gene>
<name>A0ACB8DNK3_DERSI</name>
<comment type="caution">
    <text evidence="1">The sequence shown here is derived from an EMBL/GenBank/DDBJ whole genome shotgun (WGS) entry which is preliminary data.</text>
</comment>
<protein>
    <submittedName>
        <fullName evidence="1">Uncharacterized protein</fullName>
    </submittedName>
</protein>
<keyword evidence="2" id="KW-1185">Reference proteome</keyword>